<dbReference type="SFLD" id="SFLDG01103">
    <property type="entry name" value="Uncharacterised_Radical_SAM_Su"/>
    <property type="match status" value="1"/>
</dbReference>
<accession>A0A0L8IP11</accession>
<dbReference type="InterPro" id="IPR013785">
    <property type="entry name" value="Aldolase_TIM"/>
</dbReference>
<reference evidence="7 8" key="1">
    <citation type="submission" date="2015-09" db="EMBL/GenBank/DDBJ databases">
        <title>Genome announcement of multiple Pseudomonas syringae strains.</title>
        <authorList>
            <person name="Thakur S."/>
            <person name="Wang P.W."/>
            <person name="Gong Y."/>
            <person name="Weir B.S."/>
            <person name="Guttman D.S."/>
        </authorList>
    </citation>
    <scope>NUCLEOTIDE SEQUENCE [LARGE SCALE GENOMIC DNA]</scope>
    <source>
        <strain evidence="7 8">ICMP2802</strain>
    </source>
</reference>
<dbReference type="PATRIC" id="fig|199198.4.peg.1161"/>
<dbReference type="PANTHER" id="PTHR11228">
    <property type="entry name" value="RADICAL SAM DOMAIN PROTEIN"/>
    <property type="match status" value="1"/>
</dbReference>
<evidence type="ECO:0000313" key="8">
    <source>
        <dbReference type="Proteomes" id="UP000050297"/>
    </source>
</evidence>
<evidence type="ECO:0000259" key="6">
    <source>
        <dbReference type="Pfam" id="PF04055"/>
    </source>
</evidence>
<comment type="caution">
    <text evidence="7">The sequence shown here is derived from an EMBL/GenBank/DDBJ whole genome shotgun (WGS) entry which is preliminary data.</text>
</comment>
<dbReference type="InterPro" id="IPR007197">
    <property type="entry name" value="rSAM"/>
</dbReference>
<keyword evidence="3" id="KW-0479">Metal-binding</keyword>
<dbReference type="GO" id="GO:0003824">
    <property type="term" value="F:catalytic activity"/>
    <property type="evidence" value="ECO:0007669"/>
    <property type="project" value="InterPro"/>
</dbReference>
<dbReference type="InterPro" id="IPR058240">
    <property type="entry name" value="rSAM_sf"/>
</dbReference>
<dbReference type="SUPFAM" id="SSF102114">
    <property type="entry name" value="Radical SAM enzymes"/>
    <property type="match status" value="1"/>
</dbReference>
<dbReference type="SFLD" id="SFLDG01067">
    <property type="entry name" value="SPASM/twitch_domain_containing"/>
    <property type="match status" value="1"/>
</dbReference>
<dbReference type="RefSeq" id="WP_003404848.1">
    <property type="nucleotide sequence ID" value="NZ_LGAR01000128.1"/>
</dbReference>
<evidence type="ECO:0000256" key="1">
    <source>
        <dbReference type="ARBA" id="ARBA00001966"/>
    </source>
</evidence>
<dbReference type="InterPro" id="IPR024032">
    <property type="entry name" value="rSAM_paired_HxsC"/>
</dbReference>
<comment type="cofactor">
    <cofactor evidence="1">
        <name>[4Fe-4S] cluster</name>
        <dbReference type="ChEBI" id="CHEBI:49883"/>
    </cofactor>
</comment>
<evidence type="ECO:0000256" key="2">
    <source>
        <dbReference type="ARBA" id="ARBA00022691"/>
    </source>
</evidence>
<feature type="domain" description="Radical SAM core" evidence="6">
    <location>
        <begin position="123"/>
        <end position="267"/>
    </location>
</feature>
<evidence type="ECO:0000313" key="7">
    <source>
        <dbReference type="EMBL" id="KPW19995.1"/>
    </source>
</evidence>
<keyword evidence="4" id="KW-0408">Iron</keyword>
<dbReference type="GO" id="GO:0046872">
    <property type="term" value="F:metal ion binding"/>
    <property type="evidence" value="ECO:0007669"/>
    <property type="project" value="UniProtKB-KW"/>
</dbReference>
<organism evidence="7 8">
    <name type="scientific">Pseudomonas syringae pv. aceris</name>
    <dbReference type="NCBI Taxonomy" id="199198"/>
    <lineage>
        <taxon>Bacteria</taxon>
        <taxon>Pseudomonadati</taxon>
        <taxon>Pseudomonadota</taxon>
        <taxon>Gammaproteobacteria</taxon>
        <taxon>Pseudomonadales</taxon>
        <taxon>Pseudomonadaceae</taxon>
        <taxon>Pseudomonas</taxon>
        <taxon>Pseudomonas syringae</taxon>
    </lineage>
</organism>
<keyword evidence="5" id="KW-0411">Iron-sulfur</keyword>
<sequence>MLRRDTQFELRNITVPKLLKVITPEELIEKGTAVCAGDAGFDDLILWMEDVTDSHHEQLMTLPAGGFLFQSCEQRELGSTALILSLPKDPEVVRPGDVIAVSPDTNLVRVLYRRGANSNLLFMTDRCNSLCLMCSQPPKDIDDRWHIDENLRLLDLIDPGVEQLGISGGEPTLYRDGLLAIIKHAANIVPEKALHILSNGRLLSDSSWIEDLNRLTHPSVTWGVPLYADNATDHDEVVNAPGAFTQTMAGLYNLQRAGQRIEIRMVLSKLTAARLPEWSHFVFRNLPFTRHVALMGIENTGLAKKNYDALWIDPADFQDQLALAAHFLDIRGIAVSVYNLPLCVLEPTLGKFYRQSISDWKNLFIPSCEACSAKHACAGFFKSHSPRWQSRDIHPLSIKELEILQGAPYEIA</sequence>
<evidence type="ECO:0000256" key="5">
    <source>
        <dbReference type="ARBA" id="ARBA00023014"/>
    </source>
</evidence>
<dbReference type="SFLD" id="SFLDS00029">
    <property type="entry name" value="Radical_SAM"/>
    <property type="match status" value="1"/>
</dbReference>
<dbReference type="Pfam" id="PF04055">
    <property type="entry name" value="Radical_SAM"/>
    <property type="match status" value="1"/>
</dbReference>
<gene>
    <name evidence="7" type="ORF">ALO91_01205</name>
</gene>
<proteinExistence type="predicted"/>
<keyword evidence="2" id="KW-0949">S-adenosyl-L-methionine</keyword>
<name>A0A0L8IP11_PSESX</name>
<dbReference type="AlphaFoldDB" id="A0A0L8IP11"/>
<dbReference type="NCBIfam" id="TIGR03977">
    <property type="entry name" value="rSAM_pair_HxsC"/>
    <property type="match status" value="1"/>
</dbReference>
<evidence type="ECO:0000256" key="3">
    <source>
        <dbReference type="ARBA" id="ARBA00022723"/>
    </source>
</evidence>
<dbReference type="GO" id="GO:0051536">
    <property type="term" value="F:iron-sulfur cluster binding"/>
    <property type="evidence" value="ECO:0007669"/>
    <property type="project" value="UniProtKB-KW"/>
</dbReference>
<protein>
    <recommendedName>
        <fullName evidence="6">Radical SAM core domain-containing protein</fullName>
    </recommendedName>
</protein>
<evidence type="ECO:0000256" key="4">
    <source>
        <dbReference type="ARBA" id="ARBA00023004"/>
    </source>
</evidence>
<dbReference type="CDD" id="cd01335">
    <property type="entry name" value="Radical_SAM"/>
    <property type="match status" value="1"/>
</dbReference>
<dbReference type="InterPro" id="IPR050377">
    <property type="entry name" value="Radical_SAM_PqqE_MftC-like"/>
</dbReference>
<dbReference type="Proteomes" id="UP000050297">
    <property type="component" value="Unassembled WGS sequence"/>
</dbReference>
<dbReference type="PANTHER" id="PTHR11228:SF7">
    <property type="entry name" value="PQQA PEPTIDE CYCLASE"/>
    <property type="match status" value="1"/>
</dbReference>
<dbReference type="Gene3D" id="3.20.20.70">
    <property type="entry name" value="Aldolase class I"/>
    <property type="match status" value="1"/>
</dbReference>
<dbReference type="EMBL" id="LJPM01000268">
    <property type="protein sequence ID" value="KPW19995.1"/>
    <property type="molecule type" value="Genomic_DNA"/>
</dbReference>